<evidence type="ECO:0000256" key="1">
    <source>
        <dbReference type="SAM" id="MobiDB-lite"/>
    </source>
</evidence>
<dbReference type="PANTHER" id="PTHR35562">
    <property type="entry name" value="DNA ENDONUCLEASE SMRA-RELATED"/>
    <property type="match status" value="1"/>
</dbReference>
<proteinExistence type="predicted"/>
<feature type="compositionally biased region" description="Basic and acidic residues" evidence="1">
    <location>
        <begin position="30"/>
        <end position="39"/>
    </location>
</feature>
<accession>A0A231V451</accession>
<dbReference type="Gene3D" id="3.30.1370.110">
    <property type="match status" value="1"/>
</dbReference>
<dbReference type="SMART" id="SM00463">
    <property type="entry name" value="SMR"/>
    <property type="match status" value="1"/>
</dbReference>
<reference evidence="4" key="1">
    <citation type="journal article" date="2017" name="Int. J. Syst. Evol. Microbiol.">
        <title>Notoacmeibacter marinus gen. nov., sp. nov., isolated from the gut of a limpet and proposal of Notoacmeibacteraceae fam. nov. in the order Rhizobiales of the class Alphaproteobacteria.</title>
        <authorList>
            <person name="Huang Z."/>
            <person name="Guo F."/>
            <person name="Lai Q."/>
        </authorList>
    </citation>
    <scope>NUCLEOTIDE SEQUENCE [LARGE SCALE GENOMIC DNA]</scope>
    <source>
        <strain evidence="4">XMTR2A4</strain>
    </source>
</reference>
<comment type="caution">
    <text evidence="3">The sequence shown here is derived from an EMBL/GenBank/DDBJ whole genome shotgun (WGS) entry which is preliminary data.</text>
</comment>
<evidence type="ECO:0000313" key="4">
    <source>
        <dbReference type="Proteomes" id="UP000215405"/>
    </source>
</evidence>
<sequence length="152" mass="16454">MAETEQTGADKPARVTRGASSLTGSSTNPADKRPARHDGGPPQHTIDRVHKRKLAKGRLPIEARIDLHGMFQAEAHDRLLAFLSAASLRGVRHVLVITGKGSSPQSQGVLARMVPQWLKTPAFRALVSAHEPAARHHGGSGAIYVRLRRMAR</sequence>
<dbReference type="SUPFAM" id="SSF160443">
    <property type="entry name" value="SMR domain-like"/>
    <property type="match status" value="1"/>
</dbReference>
<dbReference type="EMBL" id="NBYO01000001">
    <property type="protein sequence ID" value="OXT02930.1"/>
    <property type="molecule type" value="Genomic_DNA"/>
</dbReference>
<dbReference type="InterPro" id="IPR036063">
    <property type="entry name" value="Smr_dom_sf"/>
</dbReference>
<keyword evidence="4" id="KW-1185">Reference proteome</keyword>
<dbReference type="Proteomes" id="UP000215405">
    <property type="component" value="Unassembled WGS sequence"/>
</dbReference>
<feature type="domain" description="Smr" evidence="2">
    <location>
        <begin position="65"/>
        <end position="148"/>
    </location>
</feature>
<evidence type="ECO:0000259" key="2">
    <source>
        <dbReference type="PROSITE" id="PS50828"/>
    </source>
</evidence>
<dbReference type="AlphaFoldDB" id="A0A231V451"/>
<dbReference type="PANTHER" id="PTHR35562:SF2">
    <property type="entry name" value="DNA ENDONUCLEASE SMRA-RELATED"/>
    <property type="match status" value="1"/>
</dbReference>
<dbReference type="InterPro" id="IPR002625">
    <property type="entry name" value="Smr_dom"/>
</dbReference>
<dbReference type="PROSITE" id="PS50828">
    <property type="entry name" value="SMR"/>
    <property type="match status" value="1"/>
</dbReference>
<name>A0A231V451_9HYPH</name>
<feature type="compositionally biased region" description="Polar residues" evidence="1">
    <location>
        <begin position="18"/>
        <end position="29"/>
    </location>
</feature>
<evidence type="ECO:0000313" key="3">
    <source>
        <dbReference type="EMBL" id="OXT02930.1"/>
    </source>
</evidence>
<feature type="region of interest" description="Disordered" evidence="1">
    <location>
        <begin position="1"/>
        <end position="53"/>
    </location>
</feature>
<organism evidence="3 4">
    <name type="scientific">Notoacmeibacter marinus</name>
    <dbReference type="NCBI Taxonomy" id="1876515"/>
    <lineage>
        <taxon>Bacteria</taxon>
        <taxon>Pseudomonadati</taxon>
        <taxon>Pseudomonadota</taxon>
        <taxon>Alphaproteobacteria</taxon>
        <taxon>Hyphomicrobiales</taxon>
        <taxon>Notoacmeibacteraceae</taxon>
        <taxon>Notoacmeibacter</taxon>
    </lineage>
</organism>
<dbReference type="Pfam" id="PF01713">
    <property type="entry name" value="Smr"/>
    <property type="match status" value="1"/>
</dbReference>
<gene>
    <name evidence="3" type="ORF">B7H23_04825</name>
</gene>
<protein>
    <recommendedName>
        <fullName evidence="2">Smr domain-containing protein</fullName>
    </recommendedName>
</protein>